<keyword evidence="2" id="KW-1185">Reference proteome</keyword>
<dbReference type="EMBL" id="LT615367">
    <property type="protein sequence ID" value="SLM61732.1"/>
    <property type="molecule type" value="Genomic_DNA"/>
</dbReference>
<dbReference type="Proteomes" id="UP000294820">
    <property type="component" value="Chromosome 1"/>
</dbReference>
<gene>
    <name evidence="1" type="ORF">DAQ1742_00647</name>
</gene>
<dbReference type="AlphaFoldDB" id="A0A375A6J4"/>
<accession>A0A375A6J4</accession>
<organism evidence="1 2">
    <name type="scientific">Dickeya aquatica</name>
    <dbReference type="NCBI Taxonomy" id="1401087"/>
    <lineage>
        <taxon>Bacteria</taxon>
        <taxon>Pseudomonadati</taxon>
        <taxon>Pseudomonadota</taxon>
        <taxon>Gammaproteobacteria</taxon>
        <taxon>Enterobacterales</taxon>
        <taxon>Pectobacteriaceae</taxon>
        <taxon>Dickeya</taxon>
    </lineage>
</organism>
<proteinExistence type="predicted"/>
<name>A0A375A6J4_9GAMM</name>
<evidence type="ECO:0000313" key="1">
    <source>
        <dbReference type="EMBL" id="SLM61732.1"/>
    </source>
</evidence>
<reference evidence="1 2" key="1">
    <citation type="submission" date="2016-09" db="EMBL/GenBank/DDBJ databases">
        <authorList>
            <person name="Reverchon S."/>
            <person name="Nasser W."/>
            <person name="Leonard S."/>
            <person name="Brochier C."/>
            <person name="Duprey A."/>
        </authorList>
    </citation>
    <scope>NUCLEOTIDE SEQUENCE [LARGE SCALE GENOMIC DNA]</scope>
    <source>
        <strain evidence="1 2">174/2</strain>
    </source>
</reference>
<dbReference type="KEGG" id="daq:DAQ1742_00647"/>
<sequence length="89" mass="10474">MFFDANTLLPQIEVSMPEEKKEKQTRISRPERIALYVMLKEHYLDGNGEVNFSKMAEMLTVTARKHGFSNTFSDDTIAEWIKRFDDKKE</sequence>
<evidence type="ECO:0000313" key="2">
    <source>
        <dbReference type="Proteomes" id="UP000294820"/>
    </source>
</evidence>
<protein>
    <submittedName>
        <fullName evidence="1">Uncharacterized protein</fullName>
    </submittedName>
</protein>